<feature type="region of interest" description="Disordered" evidence="1">
    <location>
        <begin position="353"/>
        <end position="386"/>
    </location>
</feature>
<evidence type="ECO:0000259" key="2">
    <source>
        <dbReference type="PROSITE" id="PS50003"/>
    </source>
</evidence>
<evidence type="ECO:0000256" key="1">
    <source>
        <dbReference type="SAM" id="MobiDB-lite"/>
    </source>
</evidence>
<sequence length="441" mass="50963">MAEKEICGFLDVKYCGSKSKVHKVKKKTLGPWKVWKRHWCSFQKLSSELGIKVHLDYCIGNDNNSSSNDKENFIIIPLNAIICRTQSRSKQFAFGIFPIKERKPLLYLAGNSETESQRWMANIRQLLKPRKLKIITGSYNVSMVDNSHSKASGLTGLYGDLITNKLGIMIKDVHSGEIIENFEWEELNQFHLVTAGRPEDVKCICVIHTTKNFRAGIGELHLFCLEAPKLLQDLVTQGRGPRHKQINRKFLSLSENDIRTLSHDEHLQNYSIANKKMELNILNERYEEINCKVFNKLTENVYQSEPYNYYHIKKFSDISLTSGIYEEISDESNKNTAATSNFYIEHFFYNHSSEEPPPLPPRQRCASESMKESRLPDVRVSGPNSLSLTSHRNSIQIERNNLKFQRIMDESNYVPMSPRLKDITLLKMQATMQENDYVIMQ</sequence>
<reference evidence="3" key="1">
    <citation type="submission" date="2021-01" db="UniProtKB">
        <authorList>
            <consortium name="EnsemblMetazoa"/>
        </authorList>
    </citation>
    <scope>IDENTIFICATION</scope>
    <source>
        <strain evidence="3">DH4</strain>
    </source>
</reference>
<accession>A0A7M7G987</accession>
<dbReference type="GeneID" id="100578443"/>
<dbReference type="InterPro" id="IPR001849">
    <property type="entry name" value="PH_domain"/>
</dbReference>
<dbReference type="PROSITE" id="PS50003">
    <property type="entry name" value="PH_DOMAIN"/>
    <property type="match status" value="1"/>
</dbReference>
<proteinExistence type="predicted"/>
<evidence type="ECO:0000313" key="4">
    <source>
        <dbReference type="Proteomes" id="UP000005203"/>
    </source>
</evidence>
<gene>
    <name evidence="3" type="primary">100578443</name>
    <name evidence="5" type="synonym">LOC100578443</name>
</gene>
<dbReference type="SUPFAM" id="SSF50729">
    <property type="entry name" value="PH domain-like"/>
    <property type="match status" value="1"/>
</dbReference>
<feature type="domain" description="PH" evidence="2">
    <location>
        <begin position="11"/>
        <end position="128"/>
    </location>
</feature>
<dbReference type="Proteomes" id="UP000005203">
    <property type="component" value="Linkage group LG14"/>
</dbReference>
<dbReference type="InterPro" id="IPR011993">
    <property type="entry name" value="PH-like_dom_sf"/>
</dbReference>
<accession>A0A8B6XVC1</accession>
<evidence type="ECO:0000313" key="5">
    <source>
        <dbReference type="RefSeq" id="XP_003249666.1"/>
    </source>
</evidence>
<name>A0A7M7G987_APIME</name>
<dbReference type="OrthoDB" id="6077994at2759"/>
<dbReference type="EnsemblMetazoa" id="XM_003249618">
    <property type="protein sequence ID" value="XP_003249666"/>
    <property type="gene ID" value="LOC100578443"/>
</dbReference>
<reference evidence="5" key="2">
    <citation type="submission" date="2025-04" db="UniProtKB">
        <authorList>
            <consortium name="RefSeq"/>
        </authorList>
    </citation>
    <scope>IDENTIFICATION</scope>
    <source>
        <strain evidence="5">DH4</strain>
        <tissue evidence="5">Whole body</tissue>
    </source>
</reference>
<protein>
    <submittedName>
        <fullName evidence="5">Uncharacterized protein LOC100578443</fullName>
    </submittedName>
</protein>
<dbReference type="Gene3D" id="2.30.29.30">
    <property type="entry name" value="Pleckstrin-homology domain (PH domain)/Phosphotyrosine-binding domain (PTB)"/>
    <property type="match status" value="1"/>
</dbReference>
<dbReference type="OMA" id="QRWMANI"/>
<keyword evidence="4" id="KW-1185">Reference proteome</keyword>
<dbReference type="AlphaFoldDB" id="A0A7M7G987"/>
<dbReference type="RefSeq" id="XP_003249666.1">
    <property type="nucleotide sequence ID" value="XM_003249618.3"/>
</dbReference>
<dbReference type="KEGG" id="ame:100578443"/>
<evidence type="ECO:0000313" key="3">
    <source>
        <dbReference type="EnsemblMetazoa" id="XP_003249666"/>
    </source>
</evidence>
<organism evidence="3">
    <name type="scientific">Apis mellifera</name>
    <name type="common">Honeybee</name>
    <dbReference type="NCBI Taxonomy" id="7460"/>
    <lineage>
        <taxon>Eukaryota</taxon>
        <taxon>Metazoa</taxon>
        <taxon>Ecdysozoa</taxon>
        <taxon>Arthropoda</taxon>
        <taxon>Hexapoda</taxon>
        <taxon>Insecta</taxon>
        <taxon>Pterygota</taxon>
        <taxon>Neoptera</taxon>
        <taxon>Endopterygota</taxon>
        <taxon>Hymenoptera</taxon>
        <taxon>Apocrita</taxon>
        <taxon>Aculeata</taxon>
        <taxon>Apoidea</taxon>
        <taxon>Anthophila</taxon>
        <taxon>Apidae</taxon>
        <taxon>Apis</taxon>
    </lineage>
</organism>